<organism evidence="2 3">
    <name type="scientific">Callorhinchus milii</name>
    <name type="common">Ghost shark</name>
    <dbReference type="NCBI Taxonomy" id="7868"/>
    <lineage>
        <taxon>Eukaryota</taxon>
        <taxon>Metazoa</taxon>
        <taxon>Chordata</taxon>
        <taxon>Craniata</taxon>
        <taxon>Vertebrata</taxon>
        <taxon>Chondrichthyes</taxon>
        <taxon>Holocephali</taxon>
        <taxon>Chimaeriformes</taxon>
        <taxon>Callorhinchidae</taxon>
        <taxon>Callorhinchus</taxon>
    </lineage>
</organism>
<dbReference type="PANTHER" id="PTHR21357:SF2">
    <property type="entry name" value="PROTEIN FAM172B-RELATED"/>
    <property type="match status" value="1"/>
</dbReference>
<evidence type="ECO:0000259" key="1">
    <source>
        <dbReference type="Pfam" id="PF22749"/>
    </source>
</evidence>
<reference evidence="3" key="1">
    <citation type="journal article" date="2006" name="Science">
        <title>Ancient noncoding elements conserved in the human genome.</title>
        <authorList>
            <person name="Venkatesh B."/>
            <person name="Kirkness E.F."/>
            <person name="Loh Y.H."/>
            <person name="Halpern A.L."/>
            <person name="Lee A.P."/>
            <person name="Johnson J."/>
            <person name="Dandona N."/>
            <person name="Viswanathan L.D."/>
            <person name="Tay A."/>
            <person name="Venter J.C."/>
            <person name="Strausberg R.L."/>
            <person name="Brenner S."/>
        </authorList>
    </citation>
    <scope>NUCLEOTIDE SEQUENCE [LARGE SCALE GENOMIC DNA]</scope>
</reference>
<reference evidence="2" key="4">
    <citation type="submission" date="2025-08" db="UniProtKB">
        <authorList>
            <consortium name="Ensembl"/>
        </authorList>
    </citation>
    <scope>IDENTIFICATION</scope>
</reference>
<dbReference type="InterPro" id="IPR053858">
    <property type="entry name" value="Arb2_dom"/>
</dbReference>
<reference evidence="2" key="5">
    <citation type="submission" date="2025-09" db="UniProtKB">
        <authorList>
            <consortium name="Ensembl"/>
        </authorList>
    </citation>
    <scope>IDENTIFICATION</scope>
</reference>
<evidence type="ECO:0000313" key="2">
    <source>
        <dbReference type="Ensembl" id="ENSCMIP00000047807.1"/>
    </source>
</evidence>
<keyword evidence="3" id="KW-1185">Reference proteome</keyword>
<proteinExistence type="predicted"/>
<dbReference type="InParanoid" id="A0A4W3JXY3"/>
<sequence length="294" mass="33522">IHQWYNDLGAILAEYIYELLEEECQLKRVCVPVDASMDEPKSFCYMSEGALTNPSNLIVLLQDRGVIRAGEWSQQLILHDCLNSGSQIPFIKKAQHEHFDVIVLNPNDNFLVIKGKNDSDPREKKDDVCDSDQTECKVQLEKVIQQMPKRGVESAEQHTIYTWDHFISKSAAKNVAFIAHGYGGLAFVNLLNERSQEVMRKVHAVAFINSVHDVWHQNVPKSSQEWIRKTCCNWVLSSMPLDKPVTSMRMNCPQVSAVITSCCPHQQTFKYVIHFTDVVGLCLQISCHVHLQNK</sequence>
<feature type="domain" description="Arb2" evidence="1">
    <location>
        <begin position="12"/>
        <end position="241"/>
    </location>
</feature>
<dbReference type="GO" id="GO:0031048">
    <property type="term" value="P:regulatory ncRNA-mediated heterochromatin formation"/>
    <property type="evidence" value="ECO:0007669"/>
    <property type="project" value="TreeGrafter"/>
</dbReference>
<name>A0A4W3JXY3_CALMI</name>
<reference evidence="3" key="2">
    <citation type="journal article" date="2007" name="PLoS Biol.">
        <title>Survey sequencing and comparative analysis of the elephant shark (Callorhinchus milii) genome.</title>
        <authorList>
            <person name="Venkatesh B."/>
            <person name="Kirkness E.F."/>
            <person name="Loh Y.H."/>
            <person name="Halpern A.L."/>
            <person name="Lee A.P."/>
            <person name="Johnson J."/>
            <person name="Dandona N."/>
            <person name="Viswanathan L.D."/>
            <person name="Tay A."/>
            <person name="Venter J.C."/>
            <person name="Strausberg R.L."/>
            <person name="Brenner S."/>
        </authorList>
    </citation>
    <scope>NUCLEOTIDE SEQUENCE [LARGE SCALE GENOMIC DNA]</scope>
</reference>
<protein>
    <recommendedName>
        <fullName evidence="1">Arb2 domain-containing protein</fullName>
    </recommendedName>
</protein>
<dbReference type="Proteomes" id="UP000314986">
    <property type="component" value="Unassembled WGS sequence"/>
</dbReference>
<dbReference type="AlphaFoldDB" id="A0A4W3JXY3"/>
<dbReference type="InterPro" id="IPR048263">
    <property type="entry name" value="Arb2"/>
</dbReference>
<dbReference type="Ensembl" id="ENSCMIT00000048481.1">
    <property type="protein sequence ID" value="ENSCMIP00000047807.1"/>
    <property type="gene ID" value="ENSCMIG00000019565.1"/>
</dbReference>
<dbReference type="PANTHER" id="PTHR21357">
    <property type="entry name" value="FAM172 FAMILY PROTEIN HOMOLOG CG10038"/>
    <property type="match status" value="1"/>
</dbReference>
<reference evidence="3" key="3">
    <citation type="journal article" date="2014" name="Nature">
        <title>Elephant shark genome provides unique insights into gnathostome evolution.</title>
        <authorList>
            <consortium name="International Elephant Shark Genome Sequencing Consortium"/>
            <person name="Venkatesh B."/>
            <person name="Lee A.P."/>
            <person name="Ravi V."/>
            <person name="Maurya A.K."/>
            <person name="Lian M.M."/>
            <person name="Swann J.B."/>
            <person name="Ohta Y."/>
            <person name="Flajnik M.F."/>
            <person name="Sutoh Y."/>
            <person name="Kasahara M."/>
            <person name="Hoon S."/>
            <person name="Gangu V."/>
            <person name="Roy S.W."/>
            <person name="Irimia M."/>
            <person name="Korzh V."/>
            <person name="Kondrychyn I."/>
            <person name="Lim Z.W."/>
            <person name="Tay B.H."/>
            <person name="Tohari S."/>
            <person name="Kong K.W."/>
            <person name="Ho S."/>
            <person name="Lorente-Galdos B."/>
            <person name="Quilez J."/>
            <person name="Marques-Bonet T."/>
            <person name="Raney B.J."/>
            <person name="Ingham P.W."/>
            <person name="Tay A."/>
            <person name="Hillier L.W."/>
            <person name="Minx P."/>
            <person name="Boehm T."/>
            <person name="Wilson R.K."/>
            <person name="Brenner S."/>
            <person name="Warren W.C."/>
        </authorList>
    </citation>
    <scope>NUCLEOTIDE SEQUENCE [LARGE SCALE GENOMIC DNA]</scope>
</reference>
<dbReference type="GO" id="GO:0035197">
    <property type="term" value="F:siRNA binding"/>
    <property type="evidence" value="ECO:0007669"/>
    <property type="project" value="TreeGrafter"/>
</dbReference>
<dbReference type="GO" id="GO:0005634">
    <property type="term" value="C:nucleus"/>
    <property type="evidence" value="ECO:0007669"/>
    <property type="project" value="TreeGrafter"/>
</dbReference>
<evidence type="ECO:0000313" key="3">
    <source>
        <dbReference type="Proteomes" id="UP000314986"/>
    </source>
</evidence>
<dbReference type="Pfam" id="PF22749">
    <property type="entry name" value="Arb2"/>
    <property type="match status" value="1"/>
</dbReference>
<dbReference type="GeneTree" id="ENSGT00530000063907"/>
<dbReference type="STRING" id="7868.ENSCMIP00000047807"/>
<accession>A0A4W3JXY3</accession>